<evidence type="ECO:0000256" key="4">
    <source>
        <dbReference type="ARBA" id="ARBA00023136"/>
    </source>
</evidence>
<dbReference type="InterPro" id="IPR050911">
    <property type="entry name" value="DRAM/TMEM150_Autophagy_Mod"/>
</dbReference>
<gene>
    <name evidence="8" type="ORF">B0I36DRAFT_257525</name>
</gene>
<feature type="transmembrane region" description="Helical" evidence="5">
    <location>
        <begin position="187"/>
        <end position="208"/>
    </location>
</feature>
<dbReference type="GO" id="GO:0005886">
    <property type="term" value="C:plasma membrane"/>
    <property type="evidence" value="ECO:0007669"/>
    <property type="project" value="TreeGrafter"/>
</dbReference>
<keyword evidence="3 5" id="KW-1133">Transmembrane helix</keyword>
<comment type="caution">
    <text evidence="8">The sequence shown here is derived from an EMBL/GenBank/DDBJ whole genome shotgun (WGS) entry which is preliminary data.</text>
</comment>
<keyword evidence="6" id="KW-0732">Signal</keyword>
<dbReference type="RefSeq" id="XP_046004163.1">
    <property type="nucleotide sequence ID" value="XM_046151023.1"/>
</dbReference>
<name>A0A9P8XQ53_9PEZI</name>
<keyword evidence="9" id="KW-1185">Reference proteome</keyword>
<dbReference type="InterPro" id="IPR019402">
    <property type="entry name" value="CWH43_N"/>
</dbReference>
<feature type="non-terminal residue" evidence="8">
    <location>
        <position position="1"/>
    </location>
</feature>
<feature type="chain" id="PRO_5040409371" evidence="6">
    <location>
        <begin position="26"/>
        <end position="228"/>
    </location>
</feature>
<reference evidence="8" key="1">
    <citation type="journal article" date="2021" name="Nat. Commun.">
        <title>Genetic determinants of endophytism in the Arabidopsis root mycobiome.</title>
        <authorList>
            <person name="Mesny F."/>
            <person name="Miyauchi S."/>
            <person name="Thiergart T."/>
            <person name="Pickel B."/>
            <person name="Atanasova L."/>
            <person name="Karlsson M."/>
            <person name="Huettel B."/>
            <person name="Barry K.W."/>
            <person name="Haridas S."/>
            <person name="Chen C."/>
            <person name="Bauer D."/>
            <person name="Andreopoulos W."/>
            <person name="Pangilinan J."/>
            <person name="LaButti K."/>
            <person name="Riley R."/>
            <person name="Lipzen A."/>
            <person name="Clum A."/>
            <person name="Drula E."/>
            <person name="Henrissat B."/>
            <person name="Kohler A."/>
            <person name="Grigoriev I.V."/>
            <person name="Martin F.M."/>
            <person name="Hacquard S."/>
        </authorList>
    </citation>
    <scope>NUCLEOTIDE SEQUENCE</scope>
    <source>
        <strain evidence="8">MPI-CAGE-CH-0230</strain>
    </source>
</reference>
<proteinExistence type="predicted"/>
<accession>A0A9P8XQ53</accession>
<evidence type="ECO:0000313" key="9">
    <source>
        <dbReference type="Proteomes" id="UP000756346"/>
    </source>
</evidence>
<dbReference type="AlphaFoldDB" id="A0A9P8XQ53"/>
<keyword evidence="2 5" id="KW-0812">Transmembrane</keyword>
<dbReference type="Pfam" id="PF10277">
    <property type="entry name" value="Frag1"/>
    <property type="match status" value="1"/>
</dbReference>
<comment type="subcellular location">
    <subcellularLocation>
        <location evidence="1">Endomembrane system</location>
        <topology evidence="1">Multi-pass membrane protein</topology>
    </subcellularLocation>
</comment>
<feature type="transmembrane region" description="Helical" evidence="5">
    <location>
        <begin position="118"/>
        <end position="139"/>
    </location>
</feature>
<feature type="signal peptide" evidence="6">
    <location>
        <begin position="1"/>
        <end position="25"/>
    </location>
</feature>
<evidence type="ECO:0000256" key="5">
    <source>
        <dbReference type="SAM" id="Phobius"/>
    </source>
</evidence>
<feature type="transmembrane region" description="Helical" evidence="5">
    <location>
        <begin position="53"/>
        <end position="71"/>
    </location>
</feature>
<feature type="domain" description="CWH43-like N-terminal" evidence="7">
    <location>
        <begin position="1"/>
        <end position="208"/>
    </location>
</feature>
<dbReference type="PANTHER" id="PTHR21324">
    <property type="entry name" value="FASTING-INDUCIBLE INTEGRAL MEMBRANE PROTEIN TM6P1-RELATED"/>
    <property type="match status" value="1"/>
</dbReference>
<evidence type="ECO:0000256" key="6">
    <source>
        <dbReference type="SAM" id="SignalP"/>
    </source>
</evidence>
<feature type="transmembrane region" description="Helical" evidence="5">
    <location>
        <begin position="151"/>
        <end position="175"/>
    </location>
</feature>
<feature type="transmembrane region" description="Helical" evidence="5">
    <location>
        <begin position="92"/>
        <end position="112"/>
    </location>
</feature>
<dbReference type="EMBL" id="JAGTJQ010000017">
    <property type="protein sequence ID" value="KAH7010632.1"/>
    <property type="molecule type" value="Genomic_DNA"/>
</dbReference>
<evidence type="ECO:0000256" key="2">
    <source>
        <dbReference type="ARBA" id="ARBA00022692"/>
    </source>
</evidence>
<organism evidence="8 9">
    <name type="scientific">Microdochium trichocladiopsis</name>
    <dbReference type="NCBI Taxonomy" id="1682393"/>
    <lineage>
        <taxon>Eukaryota</taxon>
        <taxon>Fungi</taxon>
        <taxon>Dikarya</taxon>
        <taxon>Ascomycota</taxon>
        <taxon>Pezizomycotina</taxon>
        <taxon>Sordariomycetes</taxon>
        <taxon>Xylariomycetidae</taxon>
        <taxon>Xylariales</taxon>
        <taxon>Microdochiaceae</taxon>
        <taxon>Microdochium</taxon>
    </lineage>
</organism>
<evidence type="ECO:0000259" key="7">
    <source>
        <dbReference type="Pfam" id="PF10277"/>
    </source>
</evidence>
<dbReference type="GO" id="GO:0012505">
    <property type="term" value="C:endomembrane system"/>
    <property type="evidence" value="ECO:0007669"/>
    <property type="project" value="UniProtKB-SubCell"/>
</dbReference>
<dbReference type="OrthoDB" id="10032492at2759"/>
<dbReference type="Proteomes" id="UP000756346">
    <property type="component" value="Unassembled WGS sequence"/>
</dbReference>
<dbReference type="GeneID" id="70180569"/>
<evidence type="ECO:0000256" key="1">
    <source>
        <dbReference type="ARBA" id="ARBA00004127"/>
    </source>
</evidence>
<dbReference type="PANTHER" id="PTHR21324:SF2">
    <property type="entry name" value="EG:22E5.9 PROTEIN"/>
    <property type="match status" value="1"/>
</dbReference>
<evidence type="ECO:0000313" key="8">
    <source>
        <dbReference type="EMBL" id="KAH7010632.1"/>
    </source>
</evidence>
<keyword evidence="4 5" id="KW-0472">Membrane</keyword>
<sequence>LLPLSSACIGFTTLLLLFLEWDIHSGRMRYDTMQPNQSIAYISDVAAHRLKPLFIAGSISSSTLFNIAFISDRWRTCGPFETVLRQKVPTSLAVLLVSAGSVALCCLAGFDISHFPRLHTAFLVLFIFGYLSSGIFVSWEYYRLDQCRNGILRLSFCTKAFLFTVEAILGTMFIAAQDRSDYDLGAILEWIMATIFYFYILSFSLDFLPGEHDNHSPSPHRHRGFRNI</sequence>
<protein>
    <submittedName>
        <fullName evidence="8">Frag1/DRAM/Sfk1</fullName>
    </submittedName>
</protein>
<evidence type="ECO:0000256" key="3">
    <source>
        <dbReference type="ARBA" id="ARBA00022989"/>
    </source>
</evidence>